<evidence type="ECO:0000256" key="6">
    <source>
        <dbReference type="ARBA" id="ARBA00023136"/>
    </source>
</evidence>
<evidence type="ECO:0000313" key="8">
    <source>
        <dbReference type="EMBL" id="OCH73979.1"/>
    </source>
</evidence>
<feature type="transmembrane region" description="Helical" evidence="7">
    <location>
        <begin position="28"/>
        <end position="52"/>
    </location>
</feature>
<protein>
    <submittedName>
        <fullName evidence="8">Cation:proton antiporter</fullName>
    </submittedName>
</protein>
<dbReference type="Gene3D" id="1.10.287.3510">
    <property type="match status" value="1"/>
</dbReference>
<evidence type="ECO:0000256" key="7">
    <source>
        <dbReference type="SAM" id="Phobius"/>
    </source>
</evidence>
<dbReference type="InterPro" id="IPR050601">
    <property type="entry name" value="CPA3_antiporter_subunitC"/>
</dbReference>
<evidence type="ECO:0000256" key="5">
    <source>
        <dbReference type="ARBA" id="ARBA00022989"/>
    </source>
</evidence>
<evidence type="ECO:0000256" key="2">
    <source>
        <dbReference type="ARBA" id="ARBA00010388"/>
    </source>
</evidence>
<sequence>MTTLFAIVIGALYAAALYMMLRRSVVKLVIGLMILSNATNLLIFTGGGLIRGAPPLIEEGMKIPSGPIADPLPQALILTAIVISFGVLAFAVVLIKRAYKVIGADDMNEMKSTDSQL</sequence>
<reference evidence="9" key="1">
    <citation type="submission" date="2016-06" db="EMBL/GenBank/DDBJ databases">
        <authorList>
            <person name="Hehemann J.-H."/>
            <person name="Arevalo P."/>
            <person name="Datta M.S."/>
            <person name="Polz M.F."/>
        </authorList>
    </citation>
    <scope>NUCLEOTIDE SEQUENCE [LARGE SCALE GENOMIC DNA]</scope>
    <source>
        <strain evidence="9">9CSC122</strain>
    </source>
</reference>
<dbReference type="AlphaFoldDB" id="A0A1B9QWL1"/>
<gene>
    <name evidence="8" type="ORF">A6E14_13600</name>
</gene>
<evidence type="ECO:0000256" key="1">
    <source>
        <dbReference type="ARBA" id="ARBA00004651"/>
    </source>
</evidence>
<keyword evidence="9" id="KW-1185">Reference proteome</keyword>
<evidence type="ECO:0000313" key="9">
    <source>
        <dbReference type="Proteomes" id="UP000093173"/>
    </source>
</evidence>
<feature type="transmembrane region" description="Helical" evidence="7">
    <location>
        <begin position="6"/>
        <end position="21"/>
    </location>
</feature>
<dbReference type="Proteomes" id="UP000093173">
    <property type="component" value="Unassembled WGS sequence"/>
</dbReference>
<dbReference type="EMBL" id="MAJZ01000718">
    <property type="protein sequence ID" value="OCH73979.1"/>
    <property type="molecule type" value="Genomic_DNA"/>
</dbReference>
<dbReference type="NCBIfam" id="NF009302">
    <property type="entry name" value="PRK12659.1"/>
    <property type="match status" value="1"/>
</dbReference>
<dbReference type="PANTHER" id="PTHR34583:SF2">
    <property type="entry name" value="ANTIPORTER SUBUNIT MNHC2-RELATED"/>
    <property type="match status" value="1"/>
</dbReference>
<evidence type="ECO:0000256" key="3">
    <source>
        <dbReference type="ARBA" id="ARBA00022475"/>
    </source>
</evidence>
<organism evidence="8 9">
    <name type="scientific">Vibrio genomosp. F10</name>
    <dbReference type="NCBI Taxonomy" id="723171"/>
    <lineage>
        <taxon>Bacteria</taxon>
        <taxon>Pseudomonadati</taxon>
        <taxon>Pseudomonadota</taxon>
        <taxon>Gammaproteobacteria</taxon>
        <taxon>Vibrionales</taxon>
        <taxon>Vibrionaceae</taxon>
        <taxon>Vibrio</taxon>
    </lineage>
</organism>
<comment type="subcellular location">
    <subcellularLocation>
        <location evidence="1">Cell membrane</location>
        <topology evidence="1">Multi-pass membrane protein</topology>
    </subcellularLocation>
</comment>
<keyword evidence="4 7" id="KW-0812">Transmembrane</keyword>
<comment type="similarity">
    <text evidence="2">Belongs to the CPA3 antiporters (TC 2.A.63) subunit C family.</text>
</comment>
<dbReference type="Pfam" id="PF00420">
    <property type="entry name" value="Oxidored_q2"/>
    <property type="match status" value="1"/>
</dbReference>
<keyword evidence="3" id="KW-1003">Cell membrane</keyword>
<comment type="caution">
    <text evidence="8">The sequence shown here is derived from an EMBL/GenBank/DDBJ whole genome shotgun (WGS) entry which is preliminary data.</text>
</comment>
<proteinExistence type="inferred from homology"/>
<accession>A0A1B9QWL1</accession>
<feature type="transmembrane region" description="Helical" evidence="7">
    <location>
        <begin position="72"/>
        <end position="95"/>
    </location>
</feature>
<dbReference type="InterPro" id="IPR039428">
    <property type="entry name" value="NUOK/Mnh_C1-like"/>
</dbReference>
<keyword evidence="6 7" id="KW-0472">Membrane</keyword>
<evidence type="ECO:0000256" key="4">
    <source>
        <dbReference type="ARBA" id="ARBA00022692"/>
    </source>
</evidence>
<dbReference type="PANTHER" id="PTHR34583">
    <property type="entry name" value="ANTIPORTER SUBUNIT MNHC2-RELATED"/>
    <property type="match status" value="1"/>
</dbReference>
<name>A0A1B9QWL1_9VIBR</name>
<dbReference type="GO" id="GO:0005886">
    <property type="term" value="C:plasma membrane"/>
    <property type="evidence" value="ECO:0007669"/>
    <property type="project" value="UniProtKB-SubCell"/>
</dbReference>
<keyword evidence="5 7" id="KW-1133">Transmembrane helix</keyword>
<dbReference type="RefSeq" id="WP_017035313.1">
    <property type="nucleotide sequence ID" value="NZ_JBNGCH010000718.1"/>
</dbReference>